<keyword evidence="2" id="KW-0472">Membrane</keyword>
<feature type="transmembrane region" description="Helical" evidence="2">
    <location>
        <begin position="120"/>
        <end position="141"/>
    </location>
</feature>
<feature type="transmembrane region" description="Helical" evidence="2">
    <location>
        <begin position="215"/>
        <end position="243"/>
    </location>
</feature>
<feature type="transmembrane region" description="Helical" evidence="2">
    <location>
        <begin position="263"/>
        <end position="289"/>
    </location>
</feature>
<gene>
    <name evidence="4" type="ORF">Pth03_17090</name>
</gene>
<feature type="compositionally biased region" description="Low complexity" evidence="1">
    <location>
        <begin position="25"/>
        <end position="39"/>
    </location>
</feature>
<evidence type="ECO:0000313" key="4">
    <source>
        <dbReference type="EMBL" id="GII53320.1"/>
    </source>
</evidence>
<dbReference type="RefSeq" id="WP_203943560.1">
    <property type="nucleotide sequence ID" value="NZ_BOOR01000008.1"/>
</dbReference>
<dbReference type="EMBL" id="BOOR01000008">
    <property type="protein sequence ID" value="GII53320.1"/>
    <property type="molecule type" value="Genomic_DNA"/>
</dbReference>
<feature type="compositionally biased region" description="Pro residues" evidence="1">
    <location>
        <begin position="1"/>
        <end position="12"/>
    </location>
</feature>
<feature type="region of interest" description="Disordered" evidence="1">
    <location>
        <begin position="423"/>
        <end position="462"/>
    </location>
</feature>
<dbReference type="Proteomes" id="UP000605992">
    <property type="component" value="Unassembled WGS sequence"/>
</dbReference>
<proteinExistence type="predicted"/>
<accession>A0A8J3UZ65</accession>
<evidence type="ECO:0000313" key="5">
    <source>
        <dbReference type="Proteomes" id="UP000605992"/>
    </source>
</evidence>
<dbReference type="Pfam" id="PF25231">
    <property type="entry name" value="DUF7847"/>
    <property type="match status" value="1"/>
</dbReference>
<evidence type="ECO:0000256" key="2">
    <source>
        <dbReference type="SAM" id="Phobius"/>
    </source>
</evidence>
<protein>
    <recommendedName>
        <fullName evidence="3">DUF7847 domain-containing protein</fullName>
    </recommendedName>
</protein>
<reference evidence="4" key="1">
    <citation type="submission" date="2021-01" db="EMBL/GenBank/DDBJ databases">
        <title>Whole genome shotgun sequence of Planotetraspora thailandica NBRC 104271.</title>
        <authorList>
            <person name="Komaki H."/>
            <person name="Tamura T."/>
        </authorList>
    </citation>
    <scope>NUCLEOTIDE SEQUENCE</scope>
    <source>
        <strain evidence="4">NBRC 104271</strain>
    </source>
</reference>
<evidence type="ECO:0000259" key="3">
    <source>
        <dbReference type="Pfam" id="PF25231"/>
    </source>
</evidence>
<evidence type="ECO:0000256" key="1">
    <source>
        <dbReference type="SAM" id="MobiDB-lite"/>
    </source>
</evidence>
<feature type="region of interest" description="Disordered" evidence="1">
    <location>
        <begin position="1"/>
        <end position="79"/>
    </location>
</feature>
<dbReference type="InterPro" id="IPR057169">
    <property type="entry name" value="DUF7847"/>
</dbReference>
<feature type="transmembrane region" description="Helical" evidence="2">
    <location>
        <begin position="310"/>
        <end position="334"/>
    </location>
</feature>
<keyword evidence="2" id="KW-0812">Transmembrane</keyword>
<name>A0A8J3UZ65_9ACTN</name>
<feature type="transmembrane region" description="Helical" evidence="2">
    <location>
        <begin position="340"/>
        <end position="360"/>
    </location>
</feature>
<feature type="compositionally biased region" description="Gly residues" evidence="1">
    <location>
        <begin position="40"/>
        <end position="52"/>
    </location>
</feature>
<sequence>MTDGPGPTPDVPPGWASEQPPPYGQPQQGPWAAPGSAPGQPGGPAGQPGPGSYGPPPGGQYGGQPGYGQPYGSPYGGPPSPYGYYPQAPRPGIIPLRPLNLGEILDGAIRLIRSNPRVTLGLSAIVAAIAVLPSLIAQLLSLQSTSVLDDYEHALSSGNLALVIGGGLAVSLFATVLSFVAGNILTGILMVVLGRAVFGGRTTTAEAWRVARPRIWALLGLSLLKGLIIVVPLVIVVSLVVIVGETGGFDSTPARGALAVLTVPFILAWFAYYAFISTKLGLATSAVVLERRGATDSMRRSWQLVRGGSWRVFGILALTTIMTLIFGFVLQALFAFFGSAIGGLGNLAVIPIASLLGGIVSEMVTAPFSAGVHGALYADRRMRAEAFDLVLQTAAGRTQELGPGHATIDDFWHPAYAASAGAPGASPYGGPPTNPGNPGYGGPGYGGPGYGGTGQYPYGPQQ</sequence>
<keyword evidence="2" id="KW-1133">Transmembrane helix</keyword>
<keyword evidence="5" id="KW-1185">Reference proteome</keyword>
<dbReference type="AlphaFoldDB" id="A0A8J3UZ65"/>
<feature type="transmembrane region" description="Helical" evidence="2">
    <location>
        <begin position="161"/>
        <end position="194"/>
    </location>
</feature>
<comment type="caution">
    <text evidence="4">The sequence shown here is derived from an EMBL/GenBank/DDBJ whole genome shotgun (WGS) entry which is preliminary data.</text>
</comment>
<organism evidence="4 5">
    <name type="scientific">Planotetraspora thailandica</name>
    <dbReference type="NCBI Taxonomy" id="487172"/>
    <lineage>
        <taxon>Bacteria</taxon>
        <taxon>Bacillati</taxon>
        <taxon>Actinomycetota</taxon>
        <taxon>Actinomycetes</taxon>
        <taxon>Streptosporangiales</taxon>
        <taxon>Streptosporangiaceae</taxon>
        <taxon>Planotetraspora</taxon>
    </lineage>
</organism>
<feature type="compositionally biased region" description="Gly residues" evidence="1">
    <location>
        <begin position="438"/>
        <end position="454"/>
    </location>
</feature>
<feature type="domain" description="DUF7847" evidence="3">
    <location>
        <begin position="100"/>
        <end position="377"/>
    </location>
</feature>